<dbReference type="InterPro" id="IPR025616">
    <property type="entry name" value="YpjP"/>
</dbReference>
<organism evidence="1 2">
    <name type="scientific">Ornithinibacillus halophilus</name>
    <dbReference type="NCBI Taxonomy" id="930117"/>
    <lineage>
        <taxon>Bacteria</taxon>
        <taxon>Bacillati</taxon>
        <taxon>Bacillota</taxon>
        <taxon>Bacilli</taxon>
        <taxon>Bacillales</taxon>
        <taxon>Bacillaceae</taxon>
        <taxon>Ornithinibacillus</taxon>
    </lineage>
</organism>
<accession>A0A1M5KCU2</accession>
<protein>
    <submittedName>
        <fullName evidence="1">YpjP-like protein</fullName>
    </submittedName>
</protein>
<dbReference type="EMBL" id="FQVW01000037">
    <property type="protein sequence ID" value="SHG50602.1"/>
    <property type="molecule type" value="Genomic_DNA"/>
</dbReference>
<name>A0A1M5KCU2_9BACI</name>
<evidence type="ECO:0000313" key="2">
    <source>
        <dbReference type="Proteomes" id="UP000183988"/>
    </source>
</evidence>
<dbReference type="OrthoDB" id="2435352at2"/>
<dbReference type="Proteomes" id="UP000183988">
    <property type="component" value="Unassembled WGS sequence"/>
</dbReference>
<dbReference type="STRING" id="930117.SAMN05216225_103731"/>
<proteinExistence type="predicted"/>
<dbReference type="Pfam" id="PF14005">
    <property type="entry name" value="YpjP"/>
    <property type="match status" value="1"/>
</dbReference>
<gene>
    <name evidence="1" type="ORF">SAMN05216225_103731</name>
</gene>
<reference evidence="1 2" key="1">
    <citation type="submission" date="2016-11" db="EMBL/GenBank/DDBJ databases">
        <authorList>
            <person name="Jaros S."/>
            <person name="Januszkiewicz K."/>
            <person name="Wedrychowicz H."/>
        </authorList>
    </citation>
    <scope>NUCLEOTIDE SEQUENCE [LARGE SCALE GENOMIC DNA]</scope>
    <source>
        <strain evidence="1 2">IBRC-M 10683</strain>
    </source>
</reference>
<dbReference type="RefSeq" id="WP_072891372.1">
    <property type="nucleotide sequence ID" value="NZ_FQVW01000037.1"/>
</dbReference>
<sequence length="197" mass="23194">MKLWMRKIAVALIAILTLGIYTPTYLIAEEENNEVISPKTNNSENDQISSPVLEDEFDSFLDEEQNYTDVITEQAIDYTYTKLGPRIVEKVEDEFTSIILPNIEQAIETILASVDQDKIIHYTITEQPTHGYGERIFNLYDNEAEEEIARFHVRRDNRPQEGYWFNFHYHLSEDNFETHHTIGEIYWDKNTPPKWMA</sequence>
<dbReference type="AlphaFoldDB" id="A0A1M5KCU2"/>
<keyword evidence="2" id="KW-1185">Reference proteome</keyword>
<evidence type="ECO:0000313" key="1">
    <source>
        <dbReference type="EMBL" id="SHG50602.1"/>
    </source>
</evidence>